<dbReference type="EMBL" id="MJEQ01037189">
    <property type="protein sequence ID" value="OIT00911.1"/>
    <property type="molecule type" value="Genomic_DNA"/>
</dbReference>
<protein>
    <submittedName>
        <fullName evidence="1">Uncharacterized protein</fullName>
    </submittedName>
</protein>
<organism evidence="1 2">
    <name type="scientific">Nicotiana attenuata</name>
    <name type="common">Coyote tobacco</name>
    <dbReference type="NCBI Taxonomy" id="49451"/>
    <lineage>
        <taxon>Eukaryota</taxon>
        <taxon>Viridiplantae</taxon>
        <taxon>Streptophyta</taxon>
        <taxon>Embryophyta</taxon>
        <taxon>Tracheophyta</taxon>
        <taxon>Spermatophyta</taxon>
        <taxon>Magnoliopsida</taxon>
        <taxon>eudicotyledons</taxon>
        <taxon>Gunneridae</taxon>
        <taxon>Pentapetalae</taxon>
        <taxon>asterids</taxon>
        <taxon>lamiids</taxon>
        <taxon>Solanales</taxon>
        <taxon>Solanaceae</taxon>
        <taxon>Nicotianoideae</taxon>
        <taxon>Nicotianeae</taxon>
        <taxon>Nicotiana</taxon>
    </lineage>
</organism>
<reference evidence="1" key="1">
    <citation type="submission" date="2016-11" db="EMBL/GenBank/DDBJ databases">
        <title>The genome of Nicotiana attenuata.</title>
        <authorList>
            <person name="Xu S."/>
            <person name="Brockmoeller T."/>
            <person name="Gaquerel E."/>
            <person name="Navarro A."/>
            <person name="Kuhl H."/>
            <person name="Gase K."/>
            <person name="Ling Z."/>
            <person name="Zhou W."/>
            <person name="Kreitzer C."/>
            <person name="Stanke M."/>
            <person name="Tang H."/>
            <person name="Lyons E."/>
            <person name="Pandey P."/>
            <person name="Pandey S.P."/>
            <person name="Timmermann B."/>
            <person name="Baldwin I.T."/>
        </authorList>
    </citation>
    <scope>NUCLEOTIDE SEQUENCE [LARGE SCALE GENOMIC DNA]</scope>
    <source>
        <strain evidence="1">UT</strain>
    </source>
</reference>
<evidence type="ECO:0000313" key="2">
    <source>
        <dbReference type="Proteomes" id="UP000187609"/>
    </source>
</evidence>
<feature type="non-terminal residue" evidence="1">
    <location>
        <position position="261"/>
    </location>
</feature>
<gene>
    <name evidence="1" type="ORF">A4A49_60178</name>
</gene>
<dbReference type="STRING" id="49451.A0A1J6IT62"/>
<proteinExistence type="predicted"/>
<dbReference type="Gramene" id="OIT00911">
    <property type="protein sequence ID" value="OIT00911"/>
    <property type="gene ID" value="A4A49_60178"/>
</dbReference>
<keyword evidence="2" id="KW-1185">Reference proteome</keyword>
<accession>A0A1J6IT62</accession>
<evidence type="ECO:0000313" key="1">
    <source>
        <dbReference type="EMBL" id="OIT00911.1"/>
    </source>
</evidence>
<dbReference type="Proteomes" id="UP000187609">
    <property type="component" value="Unassembled WGS sequence"/>
</dbReference>
<feature type="non-terminal residue" evidence="1">
    <location>
        <position position="1"/>
    </location>
</feature>
<dbReference type="AlphaFoldDB" id="A0A1J6IT62"/>
<name>A0A1J6IT62_NICAT</name>
<sequence length="261" mass="29764">SNMANLPFPQYWNVHSENTNLNITHKVFVEKPNRENKIVVNTETKLSTPEEICNSVLDEDKEEVESLLPQYLAEPYECNNNNRVCKVFDEFSYWSKDVIPEPNVMQEPHKELTLTTETTETHLSIDSMYHVAPADAANDNASVAQNKDKDNKEIVITTIVVKAPLWVGSPFSISSNLVMIDDRYGLGLAQNLEAMFYVLLACTYDQLLNRGIFSHLSDLGHADLVLPLHPFSPDHFRLDFPFDPGSDFLTTYLRSTRNWIV</sequence>
<comment type="caution">
    <text evidence="1">The sequence shown here is derived from an EMBL/GenBank/DDBJ whole genome shotgun (WGS) entry which is preliminary data.</text>
</comment>